<dbReference type="Proteomes" id="UP000663555">
    <property type="component" value="Chromosome"/>
</dbReference>
<keyword evidence="2" id="KW-1185">Reference proteome</keyword>
<accession>A0ABX7MSZ9</accession>
<evidence type="ECO:0000313" key="1">
    <source>
        <dbReference type="EMBL" id="QSP95487.1"/>
    </source>
</evidence>
<evidence type="ECO:0000313" key="2">
    <source>
        <dbReference type="Proteomes" id="UP000663555"/>
    </source>
</evidence>
<dbReference type="RefSeq" id="WP_206644726.1">
    <property type="nucleotide sequence ID" value="NZ_CP071247.1"/>
</dbReference>
<organism evidence="1 2">
    <name type="scientific">Marinobacter salinisoli</name>
    <dbReference type="NCBI Taxonomy" id="2769486"/>
    <lineage>
        <taxon>Bacteria</taxon>
        <taxon>Pseudomonadati</taxon>
        <taxon>Pseudomonadota</taxon>
        <taxon>Gammaproteobacteria</taxon>
        <taxon>Pseudomonadales</taxon>
        <taxon>Marinobacteraceae</taxon>
        <taxon>Marinobacter</taxon>
    </lineage>
</organism>
<dbReference type="EMBL" id="CP071247">
    <property type="protein sequence ID" value="QSP95487.1"/>
    <property type="molecule type" value="Genomic_DNA"/>
</dbReference>
<sequence>MRCTEASAERGTPRTPDEGVADLAMHGSLAGVARVAAGALQQLPGDGVLFQLLEPHLGVAGRPGHHQLPAAFPAGISELPLAPDCFAAPHHRADLPRPLSIAGQLYYEDVRAFVAQLMPYLADQELHDWRQSMAEAVPGFADTDLAESLATLIWQVSFLASMGRDTLASARPQERESLQGAETMDNIRYGFRAPALQSLADEFRQRLKATDQRLAADGLQLTPLNRVCQSICW</sequence>
<protein>
    <submittedName>
        <fullName evidence="1">Uncharacterized protein</fullName>
    </submittedName>
</protein>
<reference evidence="1 2" key="1">
    <citation type="submission" date="2021-03" db="EMBL/GenBank/DDBJ databases">
        <title>Genome sequencing of Marinobacter sp. LPB0319.</title>
        <authorList>
            <person name="Kim J."/>
        </authorList>
    </citation>
    <scope>NUCLEOTIDE SEQUENCE [LARGE SCALE GENOMIC DNA]</scope>
    <source>
        <strain evidence="1 2">LPB0319</strain>
    </source>
</reference>
<gene>
    <name evidence="1" type="ORF">LPB19_03460</name>
</gene>
<proteinExistence type="predicted"/>
<name>A0ABX7MSZ9_9GAMM</name>